<evidence type="ECO:0000313" key="2">
    <source>
        <dbReference type="EMBL" id="KKR42298.1"/>
    </source>
</evidence>
<feature type="transmembrane region" description="Helical" evidence="1">
    <location>
        <begin position="81"/>
        <end position="101"/>
    </location>
</feature>
<organism evidence="2 3">
    <name type="scientific">Candidatus Daviesbacteria bacterium GW2011_GWC2_40_12</name>
    <dbReference type="NCBI Taxonomy" id="1618431"/>
    <lineage>
        <taxon>Bacteria</taxon>
        <taxon>Candidatus Daviesiibacteriota</taxon>
    </lineage>
</organism>
<reference evidence="2 3" key="1">
    <citation type="journal article" date="2015" name="Nature">
        <title>rRNA introns, odd ribosomes, and small enigmatic genomes across a large radiation of phyla.</title>
        <authorList>
            <person name="Brown C.T."/>
            <person name="Hug L.A."/>
            <person name="Thomas B.C."/>
            <person name="Sharon I."/>
            <person name="Castelle C.J."/>
            <person name="Singh A."/>
            <person name="Wilkins M.J."/>
            <person name="Williams K.H."/>
            <person name="Banfield J.F."/>
        </authorList>
    </citation>
    <scope>NUCLEOTIDE SEQUENCE [LARGE SCALE GENOMIC DNA]</scope>
</reference>
<evidence type="ECO:0000313" key="3">
    <source>
        <dbReference type="Proteomes" id="UP000034881"/>
    </source>
</evidence>
<protein>
    <submittedName>
        <fullName evidence="2">Uncharacterized protein</fullName>
    </submittedName>
</protein>
<dbReference type="AlphaFoldDB" id="A0A0G0QQ96"/>
<accession>A0A0G0QQ96</accession>
<evidence type="ECO:0000256" key="1">
    <source>
        <dbReference type="SAM" id="Phobius"/>
    </source>
</evidence>
<keyword evidence="1" id="KW-0472">Membrane</keyword>
<comment type="caution">
    <text evidence="2">The sequence shown here is derived from an EMBL/GenBank/DDBJ whole genome shotgun (WGS) entry which is preliminary data.</text>
</comment>
<dbReference type="Proteomes" id="UP000034881">
    <property type="component" value="Unassembled WGS sequence"/>
</dbReference>
<keyword evidence="1" id="KW-1133">Transmembrane helix</keyword>
<proteinExistence type="predicted"/>
<keyword evidence="1" id="KW-0812">Transmembrane</keyword>
<feature type="transmembrane region" description="Helical" evidence="1">
    <location>
        <begin position="38"/>
        <end position="61"/>
    </location>
</feature>
<gene>
    <name evidence="2" type="ORF">UT77_C0003G0093</name>
</gene>
<feature type="transmembrane region" description="Helical" evidence="1">
    <location>
        <begin position="6"/>
        <end position="26"/>
    </location>
</feature>
<name>A0A0G0QQ96_9BACT</name>
<dbReference type="EMBL" id="LBYB01000003">
    <property type="protein sequence ID" value="KKR42298.1"/>
    <property type="molecule type" value="Genomic_DNA"/>
</dbReference>
<sequence>MSKNPIINALSASAYIILVVSVMTFVTQPLKNKPDTFFAPITALFVFTLSAAVMAFLFFYQPFLLFIEGKKKEAVNLFVKTVGIFAIMTAVVLILLFSGVFK</sequence>